<dbReference type="AlphaFoldDB" id="E8QZC0"/>
<dbReference type="SUPFAM" id="SSF53850">
    <property type="entry name" value="Periplasmic binding protein-like II"/>
    <property type="match status" value="1"/>
</dbReference>
<evidence type="ECO:0000256" key="2">
    <source>
        <dbReference type="ARBA" id="ARBA00008520"/>
    </source>
</evidence>
<dbReference type="Proteomes" id="UP000008631">
    <property type="component" value="Chromosome"/>
</dbReference>
<dbReference type="PANTHER" id="PTHR43649:SF12">
    <property type="entry name" value="DIACETYLCHITOBIOSE BINDING PROTEIN DASA"/>
    <property type="match status" value="1"/>
</dbReference>
<feature type="compositionally biased region" description="Acidic residues" evidence="3">
    <location>
        <begin position="135"/>
        <end position="144"/>
    </location>
</feature>
<sequence>MIPCWTRKPSPRPLNISAFMAISAALGSLALTLGGGCGSSQPTEREVATFPGVRLTVAVVEDETRLPTLRLLTGEWAAARQAEAIVAAQPIQLLTQPPDADVLLFPGDRMGELVDLDALIPLPERVVRTPRDPRDDDFELDDDSPASRGRGGDRTPKTTPRADDPLDFEAIAPGLRDRATRYGRDRMALPYSTSVLVLVYRIDRFADPTLRAAAQEAGVSLDPPRTWEEFDRLAAFLHHRDWSGDGQPDAALAVALGPDPNERIAVDLFLARAGAVGRHRDSLSFLLDYRTLQPRLTSPPFVDTLEAIVSSRALGPEGIERFDANAARAAFREGRVALLIDRAEMAPSWSDPTNGVGSGSSTAPAPTGAASIQIGVAPLPGSQRVFNPSSQEWERSSDLNCPTYLPRGGGWLIGIASRTSEGPQRQAAIDLARFLAGRQAGQQISRDRQAPALPTRPQGIVAPLATGLDLARWGRSVTETLTASQIALGPRFPAAPDFLADLEAARLAALEGQPAAQALAEAAQSWTQRIEQYGRDRLTWHYSKDLIEIPVADTPPPRASAR</sequence>
<evidence type="ECO:0000256" key="1">
    <source>
        <dbReference type="ARBA" id="ARBA00004418"/>
    </source>
</evidence>
<dbReference type="PANTHER" id="PTHR43649">
    <property type="entry name" value="ARABINOSE-BINDING PROTEIN-RELATED"/>
    <property type="match status" value="1"/>
</dbReference>
<proteinExistence type="inferred from homology"/>
<dbReference type="InterPro" id="IPR050490">
    <property type="entry name" value="Bact_solute-bd_prot1"/>
</dbReference>
<feature type="compositionally biased region" description="Basic and acidic residues" evidence="3">
    <location>
        <begin position="150"/>
        <end position="164"/>
    </location>
</feature>
<organism evidence="4 5">
    <name type="scientific">Isosphaera pallida (strain ATCC 43644 / DSM 9630 / IS1B)</name>
    <dbReference type="NCBI Taxonomy" id="575540"/>
    <lineage>
        <taxon>Bacteria</taxon>
        <taxon>Pseudomonadati</taxon>
        <taxon>Planctomycetota</taxon>
        <taxon>Planctomycetia</taxon>
        <taxon>Isosphaerales</taxon>
        <taxon>Isosphaeraceae</taxon>
        <taxon>Isosphaera</taxon>
    </lineage>
</organism>
<evidence type="ECO:0008006" key="6">
    <source>
        <dbReference type="Google" id="ProtNLM"/>
    </source>
</evidence>
<dbReference type="Gene3D" id="3.40.190.10">
    <property type="entry name" value="Periplasmic binding protein-like II"/>
    <property type="match status" value="1"/>
</dbReference>
<dbReference type="HOGENOM" id="CLU_484655_0_0_0"/>
<evidence type="ECO:0000256" key="3">
    <source>
        <dbReference type="SAM" id="MobiDB-lite"/>
    </source>
</evidence>
<accession>E8QZC0</accession>
<reference key="1">
    <citation type="submission" date="2010-11" db="EMBL/GenBank/DDBJ databases">
        <title>The complete sequence of chromosome of Isophaera pallida ATCC 43644.</title>
        <authorList>
            <consortium name="US DOE Joint Genome Institute (JGI-PGF)"/>
            <person name="Lucas S."/>
            <person name="Copeland A."/>
            <person name="Lapidus A."/>
            <person name="Bruce D."/>
            <person name="Goodwin L."/>
            <person name="Pitluck S."/>
            <person name="Kyrpides N."/>
            <person name="Mavromatis K."/>
            <person name="Pagani I."/>
            <person name="Ivanova N."/>
            <person name="Saunders E."/>
            <person name="Brettin T."/>
            <person name="Detter J.C."/>
            <person name="Han C."/>
            <person name="Tapia R."/>
            <person name="Land M."/>
            <person name="Hauser L."/>
            <person name="Markowitz V."/>
            <person name="Cheng J.-F."/>
            <person name="Hugenholtz P."/>
            <person name="Woyke T."/>
            <person name="Wu D."/>
            <person name="Eisen J.A."/>
        </authorList>
    </citation>
    <scope>NUCLEOTIDE SEQUENCE</scope>
    <source>
        <strain>ATCC 43644</strain>
    </source>
</reference>
<dbReference type="eggNOG" id="COG1653">
    <property type="taxonomic scope" value="Bacteria"/>
</dbReference>
<dbReference type="GO" id="GO:0042597">
    <property type="term" value="C:periplasmic space"/>
    <property type="evidence" value="ECO:0007669"/>
    <property type="project" value="UniProtKB-SubCell"/>
</dbReference>
<reference evidence="4 5" key="2">
    <citation type="journal article" date="2011" name="Stand. Genomic Sci.">
        <title>Complete genome sequence of Isosphaera pallida type strain (IS1B).</title>
        <authorList>
            <consortium name="US DOE Joint Genome Institute (JGI-PGF)"/>
            <person name="Goker M."/>
            <person name="Cleland D."/>
            <person name="Saunders E."/>
            <person name="Lapidus A."/>
            <person name="Nolan M."/>
            <person name="Lucas S."/>
            <person name="Hammon N."/>
            <person name="Deshpande S."/>
            <person name="Cheng J.F."/>
            <person name="Tapia R."/>
            <person name="Han C."/>
            <person name="Goodwin L."/>
            <person name="Pitluck S."/>
            <person name="Liolios K."/>
            <person name="Pagani I."/>
            <person name="Ivanova N."/>
            <person name="Mavromatis K."/>
            <person name="Pati A."/>
            <person name="Chen A."/>
            <person name="Palaniappan K."/>
            <person name="Land M."/>
            <person name="Hauser L."/>
            <person name="Chang Y.J."/>
            <person name="Jeffries C.D."/>
            <person name="Detter J.C."/>
            <person name="Beck B."/>
            <person name="Woyke T."/>
            <person name="Bristow J."/>
            <person name="Eisen J.A."/>
            <person name="Markowitz V."/>
            <person name="Hugenholtz P."/>
            <person name="Kyrpides N.C."/>
            <person name="Klenk H.P."/>
        </authorList>
    </citation>
    <scope>NUCLEOTIDE SEQUENCE [LARGE SCALE GENOMIC DNA]</scope>
    <source>
        <strain evidence="5">ATCC 43644 / DSM 9630 / IS1B</strain>
    </source>
</reference>
<dbReference type="OrthoDB" id="9812682at2"/>
<dbReference type="RefSeq" id="WP_013566537.1">
    <property type="nucleotide sequence ID" value="NC_014962.1"/>
</dbReference>
<dbReference type="InParanoid" id="E8QZC0"/>
<dbReference type="EMBL" id="CP002353">
    <property type="protein sequence ID" value="ADV64249.1"/>
    <property type="molecule type" value="Genomic_DNA"/>
</dbReference>
<feature type="region of interest" description="Disordered" evidence="3">
    <location>
        <begin position="349"/>
        <end position="368"/>
    </location>
</feature>
<keyword evidence="5" id="KW-1185">Reference proteome</keyword>
<comment type="subcellular location">
    <subcellularLocation>
        <location evidence="1">Periplasm</location>
    </subcellularLocation>
</comment>
<name>E8QZC0_ISOPI</name>
<evidence type="ECO:0000313" key="5">
    <source>
        <dbReference type="Proteomes" id="UP000008631"/>
    </source>
</evidence>
<dbReference type="Pfam" id="PF01547">
    <property type="entry name" value="SBP_bac_1"/>
    <property type="match status" value="1"/>
</dbReference>
<dbReference type="STRING" id="575540.Isop_3693"/>
<gene>
    <name evidence="4" type="ordered locus">Isop_3693</name>
</gene>
<feature type="compositionally biased region" description="Low complexity" evidence="3">
    <location>
        <begin position="359"/>
        <end position="368"/>
    </location>
</feature>
<evidence type="ECO:0000313" key="4">
    <source>
        <dbReference type="EMBL" id="ADV64249.1"/>
    </source>
</evidence>
<dbReference type="InterPro" id="IPR006059">
    <property type="entry name" value="SBP"/>
</dbReference>
<comment type="similarity">
    <text evidence="2">Belongs to the bacterial solute-binding protein 1 family.</text>
</comment>
<dbReference type="KEGG" id="ipa:Isop_3693"/>
<protein>
    <recommendedName>
        <fullName evidence="6">Extracellular solute-binding protein family 1</fullName>
    </recommendedName>
</protein>
<feature type="region of interest" description="Disordered" evidence="3">
    <location>
        <begin position="127"/>
        <end position="167"/>
    </location>
</feature>